<proteinExistence type="predicted"/>
<keyword evidence="2" id="KW-0472">Membrane</keyword>
<dbReference type="RefSeq" id="WP_184949441.1">
    <property type="nucleotide sequence ID" value="NZ_BOMC01000050.1"/>
</dbReference>
<comment type="caution">
    <text evidence="3">The sequence shown here is derived from an EMBL/GenBank/DDBJ whole genome shotgun (WGS) entry which is preliminary data.</text>
</comment>
<feature type="transmembrane region" description="Helical" evidence="2">
    <location>
        <begin position="106"/>
        <end position="135"/>
    </location>
</feature>
<organism evidence="3 4">
    <name type="scientific">Paractinoplanes abujensis</name>
    <dbReference type="NCBI Taxonomy" id="882441"/>
    <lineage>
        <taxon>Bacteria</taxon>
        <taxon>Bacillati</taxon>
        <taxon>Actinomycetota</taxon>
        <taxon>Actinomycetes</taxon>
        <taxon>Micromonosporales</taxon>
        <taxon>Micromonosporaceae</taxon>
        <taxon>Paractinoplanes</taxon>
    </lineage>
</organism>
<dbReference type="AlphaFoldDB" id="A0A7W7CNR8"/>
<dbReference type="Proteomes" id="UP000542742">
    <property type="component" value="Unassembled WGS sequence"/>
</dbReference>
<feature type="region of interest" description="Disordered" evidence="1">
    <location>
        <begin position="298"/>
        <end position="398"/>
    </location>
</feature>
<evidence type="ECO:0000313" key="4">
    <source>
        <dbReference type="Proteomes" id="UP000542742"/>
    </source>
</evidence>
<keyword evidence="4" id="KW-1185">Reference proteome</keyword>
<sequence length="398" mass="40094">MTSATTPPTARPTVVTVAFWLQVSLVAALLLVVAASTADAIHHNGLIDEAVRTTSTPDTTAISWEREDTIASLLFVAVPMFVLAVWLGVSALLVRRGSNIGRVLTWVGVGGPALFVLLSCLLGTLGILTFAMIAIPFEDPSVYEDDPGLADPGDVAFTEGVYLDGGGWSLAYDIITAVGFMLALLLAVAVAVLLLTRPAARYFRRDEPERRPPMPFLPYGTTPAPYAAGPYAAPAAPYAAAPAPYAAAPGPYGAAPGPYGAAPGPYGAAPGSYYPAPGPFVPPPGPVYPYPPAPADWGAPPFPPSAPFTPAGQPTSPDAAPPAGSLTSPDAAPPAGSLASPDEAPPAGSLASSDEAPPAGSLASSDEAPPAGTAPGVSSETPSDRGNPPDPTPGPPGQ</sequence>
<keyword evidence="2" id="KW-1133">Transmembrane helix</keyword>
<protein>
    <submittedName>
        <fullName evidence="3">Uncharacterized protein</fullName>
    </submittedName>
</protein>
<dbReference type="PRINTS" id="PR01217">
    <property type="entry name" value="PRICHEXTENSN"/>
</dbReference>
<feature type="compositionally biased region" description="Pro residues" evidence="1">
    <location>
        <begin position="388"/>
        <end position="398"/>
    </location>
</feature>
<accession>A0A7W7CNR8</accession>
<feature type="transmembrane region" description="Helical" evidence="2">
    <location>
        <begin position="174"/>
        <end position="195"/>
    </location>
</feature>
<name>A0A7W7CNR8_9ACTN</name>
<keyword evidence="2" id="KW-0812">Transmembrane</keyword>
<dbReference type="EMBL" id="JACHMF010000001">
    <property type="protein sequence ID" value="MBB4690485.1"/>
    <property type="molecule type" value="Genomic_DNA"/>
</dbReference>
<evidence type="ECO:0000256" key="2">
    <source>
        <dbReference type="SAM" id="Phobius"/>
    </source>
</evidence>
<feature type="compositionally biased region" description="Pro residues" evidence="1">
    <location>
        <begin position="298"/>
        <end position="307"/>
    </location>
</feature>
<reference evidence="3 4" key="1">
    <citation type="submission" date="2020-08" db="EMBL/GenBank/DDBJ databases">
        <title>Sequencing the genomes of 1000 actinobacteria strains.</title>
        <authorList>
            <person name="Klenk H.-P."/>
        </authorList>
    </citation>
    <scope>NUCLEOTIDE SEQUENCE [LARGE SCALE GENOMIC DNA]</scope>
    <source>
        <strain evidence="3 4">DSM 45518</strain>
    </source>
</reference>
<evidence type="ECO:0000256" key="1">
    <source>
        <dbReference type="SAM" id="MobiDB-lite"/>
    </source>
</evidence>
<evidence type="ECO:0000313" key="3">
    <source>
        <dbReference type="EMBL" id="MBB4690485.1"/>
    </source>
</evidence>
<gene>
    <name evidence="3" type="ORF">BKA14_000633</name>
</gene>
<feature type="transmembrane region" description="Helical" evidence="2">
    <location>
        <begin position="70"/>
        <end position="94"/>
    </location>
</feature>